<dbReference type="AlphaFoldDB" id="A0A8H7VLC2"/>
<feature type="compositionally biased region" description="Low complexity" evidence="1">
    <location>
        <begin position="31"/>
        <end position="42"/>
    </location>
</feature>
<gene>
    <name evidence="2" type="ORF">INT45_010220</name>
</gene>
<comment type="caution">
    <text evidence="2">The sequence shown here is derived from an EMBL/GenBank/DDBJ whole genome shotgun (WGS) entry which is preliminary data.</text>
</comment>
<reference evidence="2 3" key="1">
    <citation type="submission" date="2020-12" db="EMBL/GenBank/DDBJ databases">
        <title>Metabolic potential, ecology and presence of endohyphal bacteria is reflected in genomic diversity of Mucoromycotina.</title>
        <authorList>
            <person name="Muszewska A."/>
            <person name="Okrasinska A."/>
            <person name="Steczkiewicz K."/>
            <person name="Drgas O."/>
            <person name="Orlowska M."/>
            <person name="Perlinska-Lenart U."/>
            <person name="Aleksandrzak-Piekarczyk T."/>
            <person name="Szatraj K."/>
            <person name="Zielenkiewicz U."/>
            <person name="Pilsyk S."/>
            <person name="Malc E."/>
            <person name="Mieczkowski P."/>
            <person name="Kruszewska J.S."/>
            <person name="Biernat P."/>
            <person name="Pawlowska J."/>
        </authorList>
    </citation>
    <scope>NUCLEOTIDE SEQUENCE [LARGE SCALE GENOMIC DNA]</scope>
    <source>
        <strain evidence="2 3">CBS 142.35</strain>
    </source>
</reference>
<feature type="compositionally biased region" description="Basic and acidic residues" evidence="1">
    <location>
        <begin position="48"/>
        <end position="59"/>
    </location>
</feature>
<accession>A0A8H7VLC2</accession>
<evidence type="ECO:0000256" key="1">
    <source>
        <dbReference type="SAM" id="MobiDB-lite"/>
    </source>
</evidence>
<keyword evidence="3" id="KW-1185">Reference proteome</keyword>
<dbReference type="OrthoDB" id="2280160at2759"/>
<evidence type="ECO:0000313" key="2">
    <source>
        <dbReference type="EMBL" id="KAG2226941.1"/>
    </source>
</evidence>
<name>A0A8H7VLC2_9FUNG</name>
<dbReference type="Proteomes" id="UP000646827">
    <property type="component" value="Unassembled WGS sequence"/>
</dbReference>
<feature type="compositionally biased region" description="Acidic residues" evidence="1">
    <location>
        <begin position="60"/>
        <end position="72"/>
    </location>
</feature>
<dbReference type="EMBL" id="JAEPRB010000012">
    <property type="protein sequence ID" value="KAG2226941.1"/>
    <property type="molecule type" value="Genomic_DNA"/>
</dbReference>
<proteinExistence type="predicted"/>
<organism evidence="2 3">
    <name type="scientific">Circinella minor</name>
    <dbReference type="NCBI Taxonomy" id="1195481"/>
    <lineage>
        <taxon>Eukaryota</taxon>
        <taxon>Fungi</taxon>
        <taxon>Fungi incertae sedis</taxon>
        <taxon>Mucoromycota</taxon>
        <taxon>Mucoromycotina</taxon>
        <taxon>Mucoromycetes</taxon>
        <taxon>Mucorales</taxon>
        <taxon>Lichtheimiaceae</taxon>
        <taxon>Circinella</taxon>
    </lineage>
</organism>
<feature type="region of interest" description="Disordered" evidence="1">
    <location>
        <begin position="21"/>
        <end position="80"/>
    </location>
</feature>
<protein>
    <submittedName>
        <fullName evidence="2">Uncharacterized protein</fullName>
    </submittedName>
</protein>
<evidence type="ECO:0000313" key="3">
    <source>
        <dbReference type="Proteomes" id="UP000646827"/>
    </source>
</evidence>
<sequence>MPPIINNSQGGHIIINQSGTVNIHQSGGGSSSSALHQSTSLGTKRSHNQMEKGDGKGEEGEGEEGELGEENSVDSSWKSKEEGRERKALRVYLKKSYRLEKKMLDKWEVGSLNVTNIFYKYRKDSIKGAKERKRLSDGRVLCPISSLSAYQQHLIFDDLNTEHHYEHLDDLTLLAFRKIQCAVPSGKVATANVIDTSSTEGEAKFIIETITPFLKHAIIKNMDILTNWMTYHLKPSEIDQRTLIPDFGMYTEPYSSKNVEFMFLEGKKQGKQANIYESDLVKLKWIGSNPSPLTSWISESLHILARFRVYIERNIVKLGKEINITVVKLVNERANDPEVVDVIVKDMEMTTYHLDLKYTLSRKRFYHEGRTYRAHQNAAIMNEAISGDPFVEYNDNNYYDAVNDNNVADYDYGYDEDYSGEGEYADVDSLLPEQFDPREDEEYNVDSDEEIRPAIDIEFDDTIVDNNEAHEINIFTSSPLDHLQHSLIYIFVFLFLFQINHISERIANTHISFISVLIGSFAGEEIR</sequence>